<dbReference type="GO" id="GO:0006298">
    <property type="term" value="P:mismatch repair"/>
    <property type="evidence" value="ECO:0007669"/>
    <property type="project" value="InterPro"/>
</dbReference>
<dbReference type="SUPFAM" id="SSF55874">
    <property type="entry name" value="ATPase domain of HSP90 chaperone/DNA topoisomerase II/histidine kinase"/>
    <property type="match status" value="1"/>
</dbReference>
<dbReference type="KEGG" id="lgi:LOTGIDRAFT_144031"/>
<dbReference type="Gene3D" id="3.30.230.10">
    <property type="match status" value="1"/>
</dbReference>
<dbReference type="FunFam" id="3.30.565.10:FF:000017">
    <property type="entry name" value="PMS1 homolog 1, mismatch repair system component"/>
    <property type="match status" value="1"/>
</dbReference>
<dbReference type="CDD" id="cd16926">
    <property type="entry name" value="HATPase_MutL-MLH-PMS-like"/>
    <property type="match status" value="1"/>
</dbReference>
<comment type="similarity">
    <text evidence="1">Belongs to the DNA mismatch repair MutL/HexB family.</text>
</comment>
<dbReference type="AlphaFoldDB" id="V4C485"/>
<name>V4C485_LOTGI</name>
<dbReference type="Gene3D" id="3.30.565.10">
    <property type="entry name" value="Histidine kinase-like ATPase, C-terminal domain"/>
    <property type="match status" value="1"/>
</dbReference>
<dbReference type="STRING" id="225164.V4C485"/>
<dbReference type="PROSITE" id="PS00058">
    <property type="entry name" value="DNA_MISMATCH_REPAIR_1"/>
    <property type="match status" value="1"/>
</dbReference>
<keyword evidence="5" id="KW-1185">Reference proteome</keyword>
<dbReference type="InterPro" id="IPR002099">
    <property type="entry name" value="MutL/Mlh/PMS"/>
</dbReference>
<dbReference type="PANTHER" id="PTHR10073">
    <property type="entry name" value="DNA MISMATCH REPAIR PROTEIN MLH, PMS, MUTL"/>
    <property type="match status" value="1"/>
</dbReference>
<dbReference type="InterPro" id="IPR036890">
    <property type="entry name" value="HATPase_C_sf"/>
</dbReference>
<dbReference type="GO" id="GO:0016887">
    <property type="term" value="F:ATP hydrolysis activity"/>
    <property type="evidence" value="ECO:0007669"/>
    <property type="project" value="InterPro"/>
</dbReference>
<dbReference type="Proteomes" id="UP000030746">
    <property type="component" value="Unassembled WGS sequence"/>
</dbReference>
<dbReference type="HOGENOM" id="CLU_004131_6_0_1"/>
<organism evidence="4 5">
    <name type="scientific">Lottia gigantea</name>
    <name type="common">Giant owl limpet</name>
    <dbReference type="NCBI Taxonomy" id="225164"/>
    <lineage>
        <taxon>Eukaryota</taxon>
        <taxon>Metazoa</taxon>
        <taxon>Spiralia</taxon>
        <taxon>Lophotrochozoa</taxon>
        <taxon>Mollusca</taxon>
        <taxon>Gastropoda</taxon>
        <taxon>Patellogastropoda</taxon>
        <taxon>Lottioidea</taxon>
        <taxon>Lottiidae</taxon>
        <taxon>Lottia</taxon>
    </lineage>
</organism>
<dbReference type="OMA" id="NSKREFG"/>
<dbReference type="Pfam" id="PF13589">
    <property type="entry name" value="HATPase_c_3"/>
    <property type="match status" value="1"/>
</dbReference>
<dbReference type="SUPFAM" id="SSF54211">
    <property type="entry name" value="Ribosomal protein S5 domain 2-like"/>
    <property type="match status" value="1"/>
</dbReference>
<dbReference type="InterPro" id="IPR020568">
    <property type="entry name" value="Ribosomal_Su5_D2-typ_SF"/>
</dbReference>
<gene>
    <name evidence="4" type="ORF">LOTGIDRAFT_144031</name>
</gene>
<dbReference type="EMBL" id="KB201480">
    <property type="protein sequence ID" value="ESO96339.1"/>
    <property type="molecule type" value="Genomic_DNA"/>
</dbReference>
<sequence>MADKSLLTPLPASTIRLIGSSQVITSVYSVVKELLENCFDAHAIAVDVKLENYGLDKIEIKDNGDGIKTDDIQFVGQRHYTSKISSHDDLQQLQTYGFRGEALASLCSVSEVSITTKTVQDEISIQYKLTGEGKIKDSLPSHLGQGTTICAVNLFKNLPVRKQYHNTNKKKKVELKKIEDLLRVYSIVKPNVRITLRHNKELVFQKNAQPDTRAAILNVFGHQTVNLLVFCEKSDTETEIKLEMYLPKPGCDITLTSRASSDRSIISVNNRPVLIPDLDKVVRQYYSNCNGCDTTRYPVYYLLITVPTDRQDVNLDPNKTHIYLQDVVSKLLM</sequence>
<dbReference type="InterPro" id="IPR014762">
    <property type="entry name" value="DNA_mismatch_repair_CS"/>
</dbReference>
<dbReference type="NCBIfam" id="TIGR00585">
    <property type="entry name" value="mutl"/>
    <property type="match status" value="1"/>
</dbReference>
<dbReference type="InterPro" id="IPR013507">
    <property type="entry name" value="DNA_mismatch_S5_2-like"/>
</dbReference>
<dbReference type="OrthoDB" id="10263226at2759"/>
<dbReference type="InterPro" id="IPR014721">
    <property type="entry name" value="Ribsml_uS5_D2-typ_fold_subgr"/>
</dbReference>
<dbReference type="GO" id="GO:0140664">
    <property type="term" value="F:ATP-dependent DNA damage sensor activity"/>
    <property type="evidence" value="ECO:0007669"/>
    <property type="project" value="InterPro"/>
</dbReference>
<reference evidence="4 5" key="1">
    <citation type="journal article" date="2013" name="Nature">
        <title>Insights into bilaterian evolution from three spiralian genomes.</title>
        <authorList>
            <person name="Simakov O."/>
            <person name="Marletaz F."/>
            <person name="Cho S.J."/>
            <person name="Edsinger-Gonzales E."/>
            <person name="Havlak P."/>
            <person name="Hellsten U."/>
            <person name="Kuo D.H."/>
            <person name="Larsson T."/>
            <person name="Lv J."/>
            <person name="Arendt D."/>
            <person name="Savage R."/>
            <person name="Osoegawa K."/>
            <person name="de Jong P."/>
            <person name="Grimwood J."/>
            <person name="Chapman J.A."/>
            <person name="Shapiro H."/>
            <person name="Aerts A."/>
            <person name="Otillar R.P."/>
            <person name="Terry A.Y."/>
            <person name="Boore J.L."/>
            <person name="Grigoriev I.V."/>
            <person name="Lindberg D.R."/>
            <person name="Seaver E.C."/>
            <person name="Weisblat D.A."/>
            <person name="Putnam N.H."/>
            <person name="Rokhsar D.S."/>
        </authorList>
    </citation>
    <scope>NUCLEOTIDE SEQUENCE [LARGE SCALE GENOMIC DNA]</scope>
</reference>
<accession>V4C485</accession>
<dbReference type="GO" id="GO:0005524">
    <property type="term" value="F:ATP binding"/>
    <property type="evidence" value="ECO:0007669"/>
    <property type="project" value="InterPro"/>
</dbReference>
<protein>
    <recommendedName>
        <fullName evidence="3">DNA mismatch repair protein S5 domain-containing protein</fullName>
    </recommendedName>
</protein>
<evidence type="ECO:0000256" key="1">
    <source>
        <dbReference type="ARBA" id="ARBA00006082"/>
    </source>
</evidence>
<dbReference type="GeneID" id="20234779"/>
<dbReference type="GO" id="GO:0032389">
    <property type="term" value="C:MutLalpha complex"/>
    <property type="evidence" value="ECO:0007669"/>
    <property type="project" value="TreeGrafter"/>
</dbReference>
<dbReference type="Pfam" id="PF01119">
    <property type="entry name" value="DNA_mis_repair"/>
    <property type="match status" value="1"/>
</dbReference>
<feature type="domain" description="DNA mismatch repair protein S5" evidence="3">
    <location>
        <begin position="216"/>
        <end position="333"/>
    </location>
</feature>
<proteinExistence type="inferred from homology"/>
<dbReference type="PANTHER" id="PTHR10073:SF54">
    <property type="entry name" value="PMS1 PROTEIN HOMOLOG 1"/>
    <property type="match status" value="1"/>
</dbReference>
<dbReference type="InterPro" id="IPR038973">
    <property type="entry name" value="MutL/Mlh/Pms-like"/>
</dbReference>
<dbReference type="CTD" id="20234779"/>
<evidence type="ECO:0000313" key="5">
    <source>
        <dbReference type="Proteomes" id="UP000030746"/>
    </source>
</evidence>
<dbReference type="RefSeq" id="XP_009052969.1">
    <property type="nucleotide sequence ID" value="XM_009054721.1"/>
</dbReference>
<dbReference type="SMART" id="SM01340">
    <property type="entry name" value="DNA_mis_repair"/>
    <property type="match status" value="1"/>
</dbReference>
<evidence type="ECO:0000256" key="2">
    <source>
        <dbReference type="ARBA" id="ARBA00022763"/>
    </source>
</evidence>
<evidence type="ECO:0000313" key="4">
    <source>
        <dbReference type="EMBL" id="ESO96339.1"/>
    </source>
</evidence>
<keyword evidence="2" id="KW-0227">DNA damage</keyword>
<dbReference type="GO" id="GO:0030983">
    <property type="term" value="F:mismatched DNA binding"/>
    <property type="evidence" value="ECO:0007669"/>
    <property type="project" value="InterPro"/>
</dbReference>
<evidence type="ECO:0000259" key="3">
    <source>
        <dbReference type="SMART" id="SM01340"/>
    </source>
</evidence>